<proteinExistence type="predicted"/>
<sequence length="132" mass="14609">MLHHVLRCVLSGSRMAFLLTANPPPPAVESFVRTSRVLSHEAVSVGRGGESKAHFSSARLNIRSIRLPKLCVATPWGVACRCDRSSEPQSTSILGQEIKRFGCNEPGLETWLENTDPNFLRQLLEIQEADLL</sequence>
<dbReference type="EMBL" id="BGZK01000288">
    <property type="protein sequence ID" value="GBP34430.1"/>
    <property type="molecule type" value="Genomic_DNA"/>
</dbReference>
<gene>
    <name evidence="1" type="ORF">EVAR_25033_1</name>
</gene>
<organism evidence="1 2">
    <name type="scientific">Eumeta variegata</name>
    <name type="common">Bagworm moth</name>
    <name type="synonym">Eumeta japonica</name>
    <dbReference type="NCBI Taxonomy" id="151549"/>
    <lineage>
        <taxon>Eukaryota</taxon>
        <taxon>Metazoa</taxon>
        <taxon>Ecdysozoa</taxon>
        <taxon>Arthropoda</taxon>
        <taxon>Hexapoda</taxon>
        <taxon>Insecta</taxon>
        <taxon>Pterygota</taxon>
        <taxon>Neoptera</taxon>
        <taxon>Endopterygota</taxon>
        <taxon>Lepidoptera</taxon>
        <taxon>Glossata</taxon>
        <taxon>Ditrysia</taxon>
        <taxon>Tineoidea</taxon>
        <taxon>Psychidae</taxon>
        <taxon>Oiketicinae</taxon>
        <taxon>Eumeta</taxon>
    </lineage>
</organism>
<protein>
    <submittedName>
        <fullName evidence="1">Uncharacterized protein</fullName>
    </submittedName>
</protein>
<dbReference type="Proteomes" id="UP000299102">
    <property type="component" value="Unassembled WGS sequence"/>
</dbReference>
<name>A0A4C1V7B4_EUMVA</name>
<accession>A0A4C1V7B4</accession>
<evidence type="ECO:0000313" key="2">
    <source>
        <dbReference type="Proteomes" id="UP000299102"/>
    </source>
</evidence>
<evidence type="ECO:0000313" key="1">
    <source>
        <dbReference type="EMBL" id="GBP34430.1"/>
    </source>
</evidence>
<reference evidence="1 2" key="1">
    <citation type="journal article" date="2019" name="Commun. Biol.">
        <title>The bagworm genome reveals a unique fibroin gene that provides high tensile strength.</title>
        <authorList>
            <person name="Kono N."/>
            <person name="Nakamura H."/>
            <person name="Ohtoshi R."/>
            <person name="Tomita M."/>
            <person name="Numata K."/>
            <person name="Arakawa K."/>
        </authorList>
    </citation>
    <scope>NUCLEOTIDE SEQUENCE [LARGE SCALE GENOMIC DNA]</scope>
</reference>
<comment type="caution">
    <text evidence="1">The sequence shown here is derived from an EMBL/GenBank/DDBJ whole genome shotgun (WGS) entry which is preliminary data.</text>
</comment>
<keyword evidence="2" id="KW-1185">Reference proteome</keyword>
<dbReference type="AlphaFoldDB" id="A0A4C1V7B4"/>